<dbReference type="AlphaFoldDB" id="A0AAV7QLA7"/>
<comment type="caution">
    <text evidence="1">The sequence shown here is derived from an EMBL/GenBank/DDBJ whole genome shotgun (WGS) entry which is preliminary data.</text>
</comment>
<accession>A0AAV7QLA7</accession>
<sequence>MLPGQPGRFAQACFVGWASGDKERRKHGAAQGERRLCSAASAAQVREQSVFCGAGAAIPLLPTPHLFLHKFAHRMLFFPGQAGRPGRAFFRQGGDSPFMRSRAQRLGADGVGGRELAGPCPVSTFIGGGGRWEAGELGREVTR</sequence>
<gene>
    <name evidence="1" type="ORF">NDU88_007270</name>
</gene>
<evidence type="ECO:0000313" key="2">
    <source>
        <dbReference type="Proteomes" id="UP001066276"/>
    </source>
</evidence>
<dbReference type="Proteomes" id="UP001066276">
    <property type="component" value="Chromosome 6"/>
</dbReference>
<proteinExistence type="predicted"/>
<name>A0AAV7QLA7_PLEWA</name>
<protein>
    <submittedName>
        <fullName evidence="1">Uncharacterized protein</fullName>
    </submittedName>
</protein>
<keyword evidence="2" id="KW-1185">Reference proteome</keyword>
<reference evidence="1" key="1">
    <citation type="journal article" date="2022" name="bioRxiv">
        <title>Sequencing and chromosome-scale assembly of the giantPleurodeles waltlgenome.</title>
        <authorList>
            <person name="Brown T."/>
            <person name="Elewa A."/>
            <person name="Iarovenko S."/>
            <person name="Subramanian E."/>
            <person name="Araus A.J."/>
            <person name="Petzold A."/>
            <person name="Susuki M."/>
            <person name="Suzuki K.-i.T."/>
            <person name="Hayashi T."/>
            <person name="Toyoda A."/>
            <person name="Oliveira C."/>
            <person name="Osipova E."/>
            <person name="Leigh N.D."/>
            <person name="Simon A."/>
            <person name="Yun M.H."/>
        </authorList>
    </citation>
    <scope>NUCLEOTIDE SEQUENCE</scope>
    <source>
        <strain evidence="1">20211129_DDA</strain>
        <tissue evidence="1">Liver</tissue>
    </source>
</reference>
<dbReference type="EMBL" id="JANPWB010000010">
    <property type="protein sequence ID" value="KAJ1140933.1"/>
    <property type="molecule type" value="Genomic_DNA"/>
</dbReference>
<evidence type="ECO:0000313" key="1">
    <source>
        <dbReference type="EMBL" id="KAJ1140933.1"/>
    </source>
</evidence>
<organism evidence="1 2">
    <name type="scientific">Pleurodeles waltl</name>
    <name type="common">Iberian ribbed newt</name>
    <dbReference type="NCBI Taxonomy" id="8319"/>
    <lineage>
        <taxon>Eukaryota</taxon>
        <taxon>Metazoa</taxon>
        <taxon>Chordata</taxon>
        <taxon>Craniata</taxon>
        <taxon>Vertebrata</taxon>
        <taxon>Euteleostomi</taxon>
        <taxon>Amphibia</taxon>
        <taxon>Batrachia</taxon>
        <taxon>Caudata</taxon>
        <taxon>Salamandroidea</taxon>
        <taxon>Salamandridae</taxon>
        <taxon>Pleurodelinae</taxon>
        <taxon>Pleurodeles</taxon>
    </lineage>
</organism>